<dbReference type="InterPro" id="IPR040577">
    <property type="entry name" value="Gln-synt_C"/>
</dbReference>
<dbReference type="KEGG" id="sper:EW093_14320"/>
<evidence type="ECO:0000256" key="2">
    <source>
        <dbReference type="RuleBase" id="RU000384"/>
    </source>
</evidence>
<dbReference type="Gene3D" id="3.30.590.10">
    <property type="entry name" value="Glutamine synthetase/guanido kinase, catalytic domain"/>
    <property type="match status" value="1"/>
</dbReference>
<dbReference type="InterPro" id="IPR027303">
    <property type="entry name" value="Gln_synth_gly_rich_site"/>
</dbReference>
<dbReference type="InterPro" id="IPR014746">
    <property type="entry name" value="Gln_synth/guanido_kin_cat_dom"/>
</dbReference>
<reference evidence="5 6" key="2">
    <citation type="submission" date="2019-09" db="EMBL/GenBank/DDBJ databases">
        <title>Complete Genome Sequence and Methylome Analysis of free living Spirochaetas.</title>
        <authorList>
            <person name="Leshcheva N."/>
            <person name="Mikheeva N."/>
        </authorList>
    </citation>
    <scope>NUCLEOTIDE SEQUENCE [LARGE SCALE GENOMIC DNA]</scope>
    <source>
        <strain evidence="5 6">P</strain>
    </source>
</reference>
<comment type="similarity">
    <text evidence="1 2">Belongs to the glutamine synthetase family.</text>
</comment>
<dbReference type="PROSITE" id="PS51987">
    <property type="entry name" value="GS_CATALYTIC"/>
    <property type="match status" value="1"/>
</dbReference>
<dbReference type="SUPFAM" id="SSF55931">
    <property type="entry name" value="Glutamine synthetase/guanido kinase"/>
    <property type="match status" value="1"/>
</dbReference>
<accession>A0A5C1QGX8</accession>
<organism evidence="5 6">
    <name type="scientific">Thiospirochaeta perfilievii</name>
    <dbReference type="NCBI Taxonomy" id="252967"/>
    <lineage>
        <taxon>Bacteria</taxon>
        <taxon>Pseudomonadati</taxon>
        <taxon>Spirochaetota</taxon>
        <taxon>Spirochaetia</taxon>
        <taxon>Spirochaetales</taxon>
        <taxon>Spirochaetaceae</taxon>
        <taxon>Thiospirochaeta</taxon>
    </lineage>
</organism>
<dbReference type="EMBL" id="CP035807">
    <property type="protein sequence ID" value="QEN05826.1"/>
    <property type="molecule type" value="Genomic_DNA"/>
</dbReference>
<dbReference type="PANTHER" id="PTHR42974">
    <property type="entry name" value="GLUTAMINE SYNTHETASE"/>
    <property type="match status" value="1"/>
</dbReference>
<dbReference type="Proteomes" id="UP000323824">
    <property type="component" value="Chromosome"/>
</dbReference>
<dbReference type="GO" id="GO:0006542">
    <property type="term" value="P:glutamine biosynthetic process"/>
    <property type="evidence" value="ECO:0007669"/>
    <property type="project" value="InterPro"/>
</dbReference>
<feature type="domain" description="GS beta-grasp" evidence="3">
    <location>
        <begin position="65"/>
        <end position="158"/>
    </location>
</feature>
<dbReference type="PANTHER" id="PTHR42974:SF1">
    <property type="entry name" value="TYPE-3 GLUTAMINE SYNTHETASE"/>
    <property type="match status" value="1"/>
</dbReference>
<dbReference type="InterPro" id="IPR008147">
    <property type="entry name" value="Gln_synt_N"/>
</dbReference>
<dbReference type="SMART" id="SM01230">
    <property type="entry name" value="Gln-synt_C"/>
    <property type="match status" value="1"/>
</dbReference>
<dbReference type="InterPro" id="IPR052725">
    <property type="entry name" value="GS_Type-3"/>
</dbReference>
<dbReference type="Pfam" id="PF00120">
    <property type="entry name" value="Gln-synt_C"/>
    <property type="match status" value="1"/>
</dbReference>
<dbReference type="InterPro" id="IPR022147">
    <property type="entry name" value="GSIII_N"/>
</dbReference>
<dbReference type="GO" id="GO:0004356">
    <property type="term" value="F:glutamine synthetase activity"/>
    <property type="evidence" value="ECO:0007669"/>
    <property type="project" value="InterPro"/>
</dbReference>
<dbReference type="RefSeq" id="WP_149569060.1">
    <property type="nucleotide sequence ID" value="NZ_CP035807.1"/>
</dbReference>
<name>A0A5C1QGX8_9SPIO</name>
<evidence type="ECO:0000259" key="4">
    <source>
        <dbReference type="PROSITE" id="PS51987"/>
    </source>
</evidence>
<feature type="domain" description="GS catalytic" evidence="4">
    <location>
        <begin position="163"/>
        <end position="592"/>
    </location>
</feature>
<dbReference type="AlphaFoldDB" id="A0A5C1QGX8"/>
<reference evidence="5 6" key="1">
    <citation type="submission" date="2019-02" db="EMBL/GenBank/DDBJ databases">
        <authorList>
            <person name="Fomenkov A."/>
            <person name="Dubinina G."/>
            <person name="Grabovich M."/>
            <person name="Vincze T."/>
            <person name="Roberts R.J."/>
        </authorList>
    </citation>
    <scope>NUCLEOTIDE SEQUENCE [LARGE SCALE GENOMIC DNA]</scope>
    <source>
        <strain evidence="5 6">P</strain>
    </source>
</reference>
<dbReference type="Gene3D" id="1.20.120.1560">
    <property type="match status" value="1"/>
</dbReference>
<dbReference type="OrthoDB" id="9807095at2"/>
<evidence type="ECO:0000256" key="1">
    <source>
        <dbReference type="PROSITE-ProRule" id="PRU01330"/>
    </source>
</evidence>
<evidence type="ECO:0000313" key="5">
    <source>
        <dbReference type="EMBL" id="QEN05826.1"/>
    </source>
</evidence>
<evidence type="ECO:0000313" key="6">
    <source>
        <dbReference type="Proteomes" id="UP000323824"/>
    </source>
</evidence>
<dbReference type="Pfam" id="PF18318">
    <property type="entry name" value="Gln-synt_C-ter"/>
    <property type="match status" value="1"/>
</dbReference>
<proteinExistence type="inferred from homology"/>
<dbReference type="InterPro" id="IPR008146">
    <property type="entry name" value="Gln_synth_cat_dom"/>
</dbReference>
<dbReference type="Pfam" id="PF12437">
    <property type="entry name" value="GSIII_N"/>
    <property type="match status" value="1"/>
</dbReference>
<sequence length="703" mass="77683">MSNFLNVEEIYGSNCFSEIVMKEKLPKTIYKEMVKVQNGEIELSKETADVVATAMKDWAISKGATHFTHWFQPLTGYTAEKHDSFIDPDEDGSIMMEFSGKELIKGEPDASSFPNGGLRDTYEARGYTAWDVSSPAFLKEDKTGLTLCIPTAFFSYTGEALDKKVPLLKSMEAVSKASVKILKLLGTDVKKVTASVGPEQEYFLVDKEYFEKRPDLLLAGRTVFGGLPSKGQEMSDHYFGVIKDRVADFMRDLNHELWRLGISAKTQHNEVAPNQFELAPIYDSANVATDRNQLTMEAMKRIASRHGMVALMHEKPFAGVNGSGKHNNWSLATDTGVNLLSPGTNPQENTQFLLFLAAIIEAVDTYAPLLRMSAASAGNDHRLGGHEAPPAVISIYLGKELTTILEKIAKGEVIENKAGEKFEMGVNALPALPKDATDRNRTSPFAFTINKFEFRMVGSNQSIAGPNVVLNTSVAEILTKYTTRLEKASDVNAEVTAIVKDCYNNHNRIIFDGNGYGAEWIPEAEKRGLANLKTTVDSLPELAKDYSVELFTKHKVFTKAELEARVAIYSEAYSQQLNIEANLTSEMAIKHIVPAVTEYVSNLTNSVIDIKAVLPKADTTGQESLIGELSDGLSGILKTVKVLNEVKAKALTLEDNLLEQAKFYSTEVIKAMADVRAFGDKLETITDKELWPFPSYEDLLFKL</sequence>
<evidence type="ECO:0000259" key="3">
    <source>
        <dbReference type="PROSITE" id="PS51986"/>
    </source>
</evidence>
<gene>
    <name evidence="5" type="ORF">EW093_14320</name>
</gene>
<keyword evidence="6" id="KW-1185">Reference proteome</keyword>
<protein>
    <submittedName>
        <fullName evidence="5">Glutamine synthetase type III</fullName>
    </submittedName>
</protein>
<dbReference type="PROSITE" id="PS51986">
    <property type="entry name" value="GS_BETA_GRASP"/>
    <property type="match status" value="1"/>
</dbReference>
<dbReference type="PROSITE" id="PS00181">
    <property type="entry name" value="GLNA_ATP"/>
    <property type="match status" value="1"/>
</dbReference>